<dbReference type="PANTHER" id="PTHR30346:SF28">
    <property type="entry name" value="HTH-TYPE TRANSCRIPTIONAL REGULATOR CYNR"/>
    <property type="match status" value="1"/>
</dbReference>
<comment type="similarity">
    <text evidence="1">Belongs to the LysR transcriptional regulatory family.</text>
</comment>
<reference evidence="6 7" key="1">
    <citation type="submission" date="2010-03" db="EMBL/GenBank/DDBJ databases">
        <title>The genome sequence of Faecalibacterium prausnitzii L2/6.</title>
        <authorList>
            <consortium name="metaHIT consortium -- http://www.metahit.eu/"/>
            <person name="Pajon A."/>
            <person name="Turner K."/>
            <person name="Parkhill J."/>
            <person name="Duncan S."/>
            <person name="Flint H."/>
        </authorList>
    </citation>
    <scope>NUCLEOTIDE SEQUENCE [LARGE SCALE GENOMIC DNA]</scope>
    <source>
        <strain evidence="7">L2-6</strain>
    </source>
</reference>
<dbReference type="Proteomes" id="UP000008804">
    <property type="component" value="Chromosome"/>
</dbReference>
<evidence type="ECO:0000256" key="2">
    <source>
        <dbReference type="ARBA" id="ARBA00023015"/>
    </source>
</evidence>
<dbReference type="eggNOG" id="COG0583">
    <property type="taxonomic scope" value="Bacteria"/>
</dbReference>
<reference evidence="6 7" key="2">
    <citation type="submission" date="2010-03" db="EMBL/GenBank/DDBJ databases">
        <authorList>
            <person name="Pajon A."/>
        </authorList>
    </citation>
    <scope>NUCLEOTIDE SEQUENCE [LARGE SCALE GENOMIC DNA]</scope>
    <source>
        <strain evidence="7">L2-6</strain>
    </source>
</reference>
<dbReference type="PANTHER" id="PTHR30346">
    <property type="entry name" value="TRANSCRIPTIONAL DUAL REGULATOR HCAR-RELATED"/>
    <property type="match status" value="1"/>
</dbReference>
<gene>
    <name evidence="6" type="ORF">FP2_25020</name>
</gene>
<dbReference type="PROSITE" id="PS50931">
    <property type="entry name" value="HTH_LYSR"/>
    <property type="match status" value="1"/>
</dbReference>
<evidence type="ECO:0000313" key="7">
    <source>
        <dbReference type="Proteomes" id="UP000008804"/>
    </source>
</evidence>
<proteinExistence type="inferred from homology"/>
<protein>
    <submittedName>
        <fullName evidence="6">Transcriptional regulator</fullName>
    </submittedName>
</protein>
<dbReference type="GO" id="GO:0032993">
    <property type="term" value="C:protein-DNA complex"/>
    <property type="evidence" value="ECO:0007669"/>
    <property type="project" value="TreeGrafter"/>
</dbReference>
<name>D4K0L9_9FIRM</name>
<dbReference type="STRING" id="718252.FP2_25020"/>
<dbReference type="Gene3D" id="1.10.10.10">
    <property type="entry name" value="Winged helix-like DNA-binding domain superfamily/Winged helix DNA-binding domain"/>
    <property type="match status" value="1"/>
</dbReference>
<dbReference type="PRINTS" id="PR00039">
    <property type="entry name" value="HTHLYSR"/>
</dbReference>
<organism evidence="6 7">
    <name type="scientific">Faecalibacterium prausnitzii L2-6</name>
    <dbReference type="NCBI Taxonomy" id="718252"/>
    <lineage>
        <taxon>Bacteria</taxon>
        <taxon>Bacillati</taxon>
        <taxon>Bacillota</taxon>
        <taxon>Clostridia</taxon>
        <taxon>Eubacteriales</taxon>
        <taxon>Oscillospiraceae</taxon>
        <taxon>Faecalibacterium</taxon>
    </lineage>
</organism>
<evidence type="ECO:0000256" key="3">
    <source>
        <dbReference type="ARBA" id="ARBA00023125"/>
    </source>
</evidence>
<keyword evidence="2" id="KW-0805">Transcription regulation</keyword>
<dbReference type="GO" id="GO:0003700">
    <property type="term" value="F:DNA-binding transcription factor activity"/>
    <property type="evidence" value="ECO:0007669"/>
    <property type="project" value="InterPro"/>
</dbReference>
<dbReference type="FunFam" id="1.10.10.10:FF:000001">
    <property type="entry name" value="LysR family transcriptional regulator"/>
    <property type="match status" value="1"/>
</dbReference>
<sequence>MEKNQLLYVLETARCGSVTRAAEKLHLSQPSLSNQIIQLEQELGIPLFERSHKRVTPTSAGEFFVHEAERILRDMGSLQQQMEEMSNKTRGSLRLGVLSVMCSLHIPELVADFKRRHPGLEIFLREAGSADLLQQLNDNELDAAFVILRSGTAQKDLHTLPLWNAETLIALPAAWCSETLTSLTLEQLARYPLIIAGNHFNMGQIITSQMDAAGLHYNIISSCNQIDSCLALVSKEMGVTFCAAATASYYAHPNIHLVPFSPSVHRTVSFVYRKDPAYYPVLRLFLEELQAQALHPDTKEGAKKPPHKTDV</sequence>
<keyword evidence="4" id="KW-0804">Transcription</keyword>
<dbReference type="BioCyc" id="FPRA718252:G1375-2131-MONOMER"/>
<evidence type="ECO:0000313" key="6">
    <source>
        <dbReference type="EMBL" id="CBK99818.1"/>
    </source>
</evidence>
<dbReference type="Gene3D" id="3.40.190.290">
    <property type="match status" value="1"/>
</dbReference>
<dbReference type="Pfam" id="PF03466">
    <property type="entry name" value="LysR_substrate"/>
    <property type="match status" value="1"/>
</dbReference>
<dbReference type="InterPro" id="IPR005119">
    <property type="entry name" value="LysR_subst-bd"/>
</dbReference>
<dbReference type="InterPro" id="IPR036388">
    <property type="entry name" value="WH-like_DNA-bd_sf"/>
</dbReference>
<evidence type="ECO:0000256" key="1">
    <source>
        <dbReference type="ARBA" id="ARBA00009437"/>
    </source>
</evidence>
<accession>D4K0L9</accession>
<dbReference type="HOGENOM" id="CLU_039613_6_4_9"/>
<evidence type="ECO:0000256" key="4">
    <source>
        <dbReference type="ARBA" id="ARBA00023163"/>
    </source>
</evidence>
<dbReference type="EMBL" id="FP929045">
    <property type="protein sequence ID" value="CBK99818.1"/>
    <property type="molecule type" value="Genomic_DNA"/>
</dbReference>
<dbReference type="CDD" id="cd05466">
    <property type="entry name" value="PBP2_LTTR_substrate"/>
    <property type="match status" value="1"/>
</dbReference>
<dbReference type="KEGG" id="fpr:FP2_25020"/>
<dbReference type="RefSeq" id="WP_015565436.1">
    <property type="nucleotide sequence ID" value="NC_021042.1"/>
</dbReference>
<feature type="domain" description="HTH lysR-type" evidence="5">
    <location>
        <begin position="1"/>
        <end position="58"/>
    </location>
</feature>
<dbReference type="InterPro" id="IPR036390">
    <property type="entry name" value="WH_DNA-bd_sf"/>
</dbReference>
<dbReference type="AlphaFoldDB" id="D4K0L9"/>
<dbReference type="SUPFAM" id="SSF53850">
    <property type="entry name" value="Periplasmic binding protein-like II"/>
    <property type="match status" value="1"/>
</dbReference>
<keyword evidence="3" id="KW-0238">DNA-binding</keyword>
<evidence type="ECO:0000259" key="5">
    <source>
        <dbReference type="PROSITE" id="PS50931"/>
    </source>
</evidence>
<keyword evidence="7" id="KW-1185">Reference proteome</keyword>
<dbReference type="PATRIC" id="fig|718252.3.peg.690"/>
<dbReference type="Pfam" id="PF00126">
    <property type="entry name" value="HTH_1"/>
    <property type="match status" value="1"/>
</dbReference>
<dbReference type="SUPFAM" id="SSF46785">
    <property type="entry name" value="Winged helix' DNA-binding domain"/>
    <property type="match status" value="1"/>
</dbReference>
<dbReference type="GO" id="GO:0003677">
    <property type="term" value="F:DNA binding"/>
    <property type="evidence" value="ECO:0007669"/>
    <property type="project" value="UniProtKB-KW"/>
</dbReference>
<dbReference type="InterPro" id="IPR000847">
    <property type="entry name" value="LysR_HTH_N"/>
</dbReference>